<evidence type="ECO:0000313" key="14">
    <source>
        <dbReference type="Proteomes" id="UP000007590"/>
    </source>
</evidence>
<organism evidence="13 14">
    <name type="scientific">Solitalea canadensis (strain ATCC 29591 / DSM 3403 / JCM 21819 / LMG 8368 / NBRC 15130 / NCIMB 12057 / USAM 9D)</name>
    <name type="common">Flexibacter canadensis</name>
    <dbReference type="NCBI Taxonomy" id="929556"/>
    <lineage>
        <taxon>Bacteria</taxon>
        <taxon>Pseudomonadati</taxon>
        <taxon>Bacteroidota</taxon>
        <taxon>Sphingobacteriia</taxon>
        <taxon>Sphingobacteriales</taxon>
        <taxon>Sphingobacteriaceae</taxon>
        <taxon>Solitalea</taxon>
    </lineage>
</organism>
<accession>H8KPW7</accession>
<feature type="signal peptide" evidence="10">
    <location>
        <begin position="1"/>
        <end position="27"/>
    </location>
</feature>
<dbReference type="Pfam" id="PF00593">
    <property type="entry name" value="TonB_dep_Rec_b-barrel"/>
    <property type="match status" value="1"/>
</dbReference>
<dbReference type="HOGENOM" id="CLU_004317_2_1_10"/>
<dbReference type="InterPro" id="IPR008969">
    <property type="entry name" value="CarboxyPept-like_regulatory"/>
</dbReference>
<keyword evidence="3 8" id="KW-1134">Transmembrane beta strand</keyword>
<evidence type="ECO:0000313" key="13">
    <source>
        <dbReference type="EMBL" id="AFD06076.1"/>
    </source>
</evidence>
<dbReference type="InterPro" id="IPR039426">
    <property type="entry name" value="TonB-dep_rcpt-like"/>
</dbReference>
<keyword evidence="10" id="KW-0732">Signal</keyword>
<evidence type="ECO:0000256" key="10">
    <source>
        <dbReference type="SAM" id="SignalP"/>
    </source>
</evidence>
<keyword evidence="7 8" id="KW-0998">Cell outer membrane</keyword>
<proteinExistence type="inferred from homology"/>
<evidence type="ECO:0000259" key="12">
    <source>
        <dbReference type="Pfam" id="PF07715"/>
    </source>
</evidence>
<keyword evidence="5 9" id="KW-0798">TonB box</keyword>
<protein>
    <submittedName>
        <fullName evidence="13">TonB-linked outer membrane protein, SusC/RagA family</fullName>
    </submittedName>
</protein>
<dbReference type="Pfam" id="PF07715">
    <property type="entry name" value="Plug"/>
    <property type="match status" value="1"/>
</dbReference>
<dbReference type="Proteomes" id="UP000007590">
    <property type="component" value="Chromosome"/>
</dbReference>
<dbReference type="PROSITE" id="PS52016">
    <property type="entry name" value="TONB_DEPENDENT_REC_3"/>
    <property type="match status" value="1"/>
</dbReference>
<feature type="domain" description="TonB-dependent receptor plug" evidence="12">
    <location>
        <begin position="122"/>
        <end position="219"/>
    </location>
</feature>
<dbReference type="AlphaFoldDB" id="H8KPW7"/>
<dbReference type="Gene3D" id="2.40.170.20">
    <property type="entry name" value="TonB-dependent receptor, beta-barrel domain"/>
    <property type="match status" value="1"/>
</dbReference>
<evidence type="ECO:0000256" key="3">
    <source>
        <dbReference type="ARBA" id="ARBA00022452"/>
    </source>
</evidence>
<dbReference type="Pfam" id="PF13715">
    <property type="entry name" value="CarbopepD_reg_2"/>
    <property type="match status" value="1"/>
</dbReference>
<feature type="domain" description="TonB-dependent receptor-like beta-barrel" evidence="11">
    <location>
        <begin position="440"/>
        <end position="909"/>
    </location>
</feature>
<reference evidence="13" key="1">
    <citation type="submission" date="2012-02" db="EMBL/GenBank/DDBJ databases">
        <title>The complete genome of Solitalea canadensis DSM 3403.</title>
        <authorList>
            <consortium name="US DOE Joint Genome Institute (JGI-PGF)"/>
            <person name="Lucas S."/>
            <person name="Copeland A."/>
            <person name="Lapidus A."/>
            <person name="Glavina del Rio T."/>
            <person name="Dalin E."/>
            <person name="Tice H."/>
            <person name="Bruce D."/>
            <person name="Goodwin L."/>
            <person name="Pitluck S."/>
            <person name="Peters L."/>
            <person name="Ovchinnikova G."/>
            <person name="Lu M."/>
            <person name="Kyrpides N."/>
            <person name="Mavromatis K."/>
            <person name="Ivanova N."/>
            <person name="Brettin T."/>
            <person name="Detter J.C."/>
            <person name="Han C."/>
            <person name="Larimer F."/>
            <person name="Land M."/>
            <person name="Hauser L."/>
            <person name="Markowitz V."/>
            <person name="Cheng J.-F."/>
            <person name="Hugenholtz P."/>
            <person name="Woyke T."/>
            <person name="Wu D."/>
            <person name="Spring S."/>
            <person name="Schroeder M."/>
            <person name="Kopitz M."/>
            <person name="Brambilla E."/>
            <person name="Klenk H.-P."/>
            <person name="Eisen J.A."/>
        </authorList>
    </citation>
    <scope>NUCLEOTIDE SEQUENCE</scope>
    <source>
        <strain evidence="13">DSM 3403</strain>
    </source>
</reference>
<keyword evidence="6 8" id="KW-0472">Membrane</keyword>
<evidence type="ECO:0000256" key="6">
    <source>
        <dbReference type="ARBA" id="ARBA00023136"/>
    </source>
</evidence>
<dbReference type="EMBL" id="CP003349">
    <property type="protein sequence ID" value="AFD06076.1"/>
    <property type="molecule type" value="Genomic_DNA"/>
</dbReference>
<dbReference type="Gene3D" id="2.60.40.1120">
    <property type="entry name" value="Carboxypeptidase-like, regulatory domain"/>
    <property type="match status" value="1"/>
</dbReference>
<dbReference type="InterPro" id="IPR000531">
    <property type="entry name" value="Beta-barrel_TonB"/>
</dbReference>
<evidence type="ECO:0000259" key="11">
    <source>
        <dbReference type="Pfam" id="PF00593"/>
    </source>
</evidence>
<evidence type="ECO:0000256" key="7">
    <source>
        <dbReference type="ARBA" id="ARBA00023237"/>
    </source>
</evidence>
<dbReference type="NCBIfam" id="TIGR04056">
    <property type="entry name" value="OMP_RagA_SusC"/>
    <property type="match status" value="1"/>
</dbReference>
<dbReference type="SUPFAM" id="SSF56935">
    <property type="entry name" value="Porins"/>
    <property type="match status" value="1"/>
</dbReference>
<dbReference type="InterPro" id="IPR012910">
    <property type="entry name" value="Plug_dom"/>
</dbReference>
<dbReference type="RefSeq" id="WP_014679304.1">
    <property type="nucleotide sequence ID" value="NC_017770.1"/>
</dbReference>
<dbReference type="InterPro" id="IPR036942">
    <property type="entry name" value="Beta-barrel_TonB_sf"/>
</dbReference>
<evidence type="ECO:0000256" key="1">
    <source>
        <dbReference type="ARBA" id="ARBA00004571"/>
    </source>
</evidence>
<keyword evidence="14" id="KW-1185">Reference proteome</keyword>
<dbReference type="GO" id="GO:0009279">
    <property type="term" value="C:cell outer membrane"/>
    <property type="evidence" value="ECO:0007669"/>
    <property type="project" value="UniProtKB-SubCell"/>
</dbReference>
<comment type="subcellular location">
    <subcellularLocation>
        <location evidence="1 8">Cell outer membrane</location>
        <topology evidence="1 8">Multi-pass membrane protein</topology>
    </subcellularLocation>
</comment>
<dbReference type="eggNOG" id="COG4206">
    <property type="taxonomic scope" value="Bacteria"/>
</dbReference>
<evidence type="ECO:0000256" key="2">
    <source>
        <dbReference type="ARBA" id="ARBA00022448"/>
    </source>
</evidence>
<dbReference type="Gene3D" id="2.170.130.10">
    <property type="entry name" value="TonB-dependent receptor, plug domain"/>
    <property type="match status" value="1"/>
</dbReference>
<feature type="chain" id="PRO_5003615160" evidence="10">
    <location>
        <begin position="28"/>
        <end position="1068"/>
    </location>
</feature>
<dbReference type="SUPFAM" id="SSF49464">
    <property type="entry name" value="Carboxypeptidase regulatory domain-like"/>
    <property type="match status" value="1"/>
</dbReference>
<dbReference type="STRING" id="929556.Solca_0964"/>
<keyword evidence="4 8" id="KW-0812">Transmembrane</keyword>
<keyword evidence="2 8" id="KW-0813">Transport</keyword>
<comment type="similarity">
    <text evidence="8 9">Belongs to the TonB-dependent receptor family.</text>
</comment>
<evidence type="ECO:0000256" key="5">
    <source>
        <dbReference type="ARBA" id="ARBA00023077"/>
    </source>
</evidence>
<dbReference type="InterPro" id="IPR023996">
    <property type="entry name" value="TonB-dep_OMP_SusC/RagA"/>
</dbReference>
<dbReference type="KEGG" id="scn:Solca_0964"/>
<evidence type="ECO:0000256" key="8">
    <source>
        <dbReference type="PROSITE-ProRule" id="PRU01360"/>
    </source>
</evidence>
<name>H8KPW7_SOLCM</name>
<evidence type="ECO:0000256" key="9">
    <source>
        <dbReference type="RuleBase" id="RU003357"/>
    </source>
</evidence>
<dbReference type="InterPro" id="IPR037066">
    <property type="entry name" value="Plug_dom_sf"/>
</dbReference>
<sequence>MQKFYKNLIRKAAFMMLFVLISVAAIAQQKVSGVVTDKKDQQPLPGVTISVQGTNIGSVSDADGKFSISASNGQVLLFSSVGYVNKIIKVGSSAVINVQLEADSKELTEVVVTALGIKKDKAKLGYAIQEVKGDELVKAREPNPVNALVGKVSGLTVGASAELLGSPNILLRGQQPLFVVDGVPISSDTWNISADDIESYTILKGPAASALYGSNGQFGAIQITTKRGSKDNRGFAIEFNSSTMTQNGFNAIPKVQDMYGPGDHGKYEFVDGKGGGKNDGDYDIWGPALNGQLIAQYDSPINPSTGKRTPTPFIARGTDNLTRFLQTGVLSSNNIAIATSGEKYDLRFSSTYNYQRGLVPNTQLNGLNFNVSAGYNFSPKLRFESTVNYNRQFTPNYPDVNYGPNSLIYNMVIWGGADWNVDDMKNYWQTGREGVQQIYAEYQRYNNPWFVAKEWLRSHHKTDMYGHMSLNYKFNNFLNLSARTQITTYDLLRTEKLPYSATTYGREQAKGDYREDMRNMFENNTDVLLSFDKQVIPSLDVKASVGANLRTFNYHSTYSTTDYLNVPGWYNLNNSLNPRQTYNYEAPMQVFSSYAFLDMMYKNFLSVSLTGRIDKSSTMPKQNNTFFYTSVGAGLILTELLKFPDAISYFKLRGSYAKVGNTAVNNTISSAAVLSGSGLGYGADYTTPYGGPSYKNISSYNVTPIYNNQPGATYTAILTNPDLEPSFSSAYEAGVDLKLLRNRLAFDITYFNSLDGPRIFELPLSQATGYSSLLTNGIKSRRSGWELTLSGSPLRKPNFNWDVMVNWSTYKEELAEIYPGIETLNQFLKVGDRLDKLYTSTFVRTKDGQIINDASGRPIQNPVSRYLGNMNPDWTWSINNKFNYKQFTFGFQFDGRVGGKMVDYVLRQTMRGGRHIATIEGDMGVARANDIKGIKSYVGQGVVVANGATINYDVDGNITNYDQLVFAANTTPTFLQDYISRYNGISEGNLIDKTYAKLREVTIGFNLPKSFLNRMSIQRASITLVGRNLLYFAKVKDIDLDQFPGMTSQSSLQTPTSKSYGVNLNITF</sequence>
<evidence type="ECO:0000256" key="4">
    <source>
        <dbReference type="ARBA" id="ARBA00022692"/>
    </source>
</evidence>
<gene>
    <name evidence="13" type="ordered locus">Solca_0964</name>
</gene>